<evidence type="ECO:0000313" key="1">
    <source>
        <dbReference type="EMBL" id="MEQ2253916.1"/>
    </source>
</evidence>
<evidence type="ECO:0000313" key="2">
    <source>
        <dbReference type="Proteomes" id="UP001482620"/>
    </source>
</evidence>
<accession>A0ABV0V9Y1</accession>
<comment type="caution">
    <text evidence="1">The sequence shown here is derived from an EMBL/GenBank/DDBJ whole genome shotgun (WGS) entry which is preliminary data.</text>
</comment>
<proteinExistence type="predicted"/>
<dbReference type="Proteomes" id="UP001482620">
    <property type="component" value="Unassembled WGS sequence"/>
</dbReference>
<organism evidence="1 2">
    <name type="scientific">Ilyodon furcidens</name>
    <name type="common">goldbreast splitfin</name>
    <dbReference type="NCBI Taxonomy" id="33524"/>
    <lineage>
        <taxon>Eukaryota</taxon>
        <taxon>Metazoa</taxon>
        <taxon>Chordata</taxon>
        <taxon>Craniata</taxon>
        <taxon>Vertebrata</taxon>
        <taxon>Euteleostomi</taxon>
        <taxon>Actinopterygii</taxon>
        <taxon>Neopterygii</taxon>
        <taxon>Teleostei</taxon>
        <taxon>Neoteleostei</taxon>
        <taxon>Acanthomorphata</taxon>
        <taxon>Ovalentaria</taxon>
        <taxon>Atherinomorphae</taxon>
        <taxon>Cyprinodontiformes</taxon>
        <taxon>Goodeidae</taxon>
        <taxon>Ilyodon</taxon>
    </lineage>
</organism>
<protein>
    <submittedName>
        <fullName evidence="1">Uncharacterized protein</fullName>
    </submittedName>
</protein>
<name>A0ABV0V9Y1_9TELE</name>
<sequence>MWANLPCTHMNTQTMVRARGQASSGTGANWCLPRDNVSSTTTGFEYSSPVTFPLLALTELEHRTKRNQWLNYLDVSQKPERKLHCYFRPCYKLHTAHTHKPKHSG</sequence>
<keyword evidence="2" id="KW-1185">Reference proteome</keyword>
<reference evidence="1 2" key="1">
    <citation type="submission" date="2021-06" db="EMBL/GenBank/DDBJ databases">
        <authorList>
            <person name="Palmer J.M."/>
        </authorList>
    </citation>
    <scope>NUCLEOTIDE SEQUENCE [LARGE SCALE GENOMIC DNA]</scope>
    <source>
        <strain evidence="2">if_2019</strain>
        <tissue evidence="1">Muscle</tissue>
    </source>
</reference>
<dbReference type="EMBL" id="JAHRIQ010100997">
    <property type="protein sequence ID" value="MEQ2253916.1"/>
    <property type="molecule type" value="Genomic_DNA"/>
</dbReference>
<gene>
    <name evidence="1" type="ORF">ILYODFUR_037472</name>
</gene>